<dbReference type="EMBL" id="FOIR01000002">
    <property type="protein sequence ID" value="SEW26301.1"/>
    <property type="molecule type" value="Genomic_DNA"/>
</dbReference>
<gene>
    <name evidence="1" type="ORF">SAMN05216290_2330</name>
</gene>
<dbReference type="Proteomes" id="UP000199437">
    <property type="component" value="Unassembled WGS sequence"/>
</dbReference>
<name>A0A1I0QGQ3_9BACT</name>
<keyword evidence="2" id="KW-1185">Reference proteome</keyword>
<dbReference type="AlphaFoldDB" id="A0A1I0QGQ3"/>
<proteinExistence type="predicted"/>
<sequence length="190" mass="21997">MRNVSWGMSKSEVRAVEKDGTLDDTRYSNGLLYQGVTTSTGHTGRLIYLFDNNDELNRILLTIYGKDTPEELGTCKNIVPTFNKIKATRSLFNDIMDQGYSCKGWLLNDYGAGDFKFPLGDANCTLDKSSADKMDTYDIKDWDRRIDYTNETTNLLIYFHKMDNYWDLGELPCNEKKYNELLVLNYNRKK</sequence>
<protein>
    <submittedName>
        <fullName evidence="1">Uncharacterized protein</fullName>
    </submittedName>
</protein>
<organism evidence="1 2">
    <name type="scientific">Roseivirga pacifica</name>
    <dbReference type="NCBI Taxonomy" id="1267423"/>
    <lineage>
        <taxon>Bacteria</taxon>
        <taxon>Pseudomonadati</taxon>
        <taxon>Bacteroidota</taxon>
        <taxon>Cytophagia</taxon>
        <taxon>Cytophagales</taxon>
        <taxon>Roseivirgaceae</taxon>
        <taxon>Roseivirga</taxon>
    </lineage>
</organism>
<reference evidence="2" key="1">
    <citation type="submission" date="2016-10" db="EMBL/GenBank/DDBJ databases">
        <authorList>
            <person name="Varghese N."/>
            <person name="Submissions S."/>
        </authorList>
    </citation>
    <scope>NUCLEOTIDE SEQUENCE [LARGE SCALE GENOMIC DNA]</scope>
    <source>
        <strain evidence="2">CGMCC 1.12402</strain>
    </source>
</reference>
<evidence type="ECO:0000313" key="2">
    <source>
        <dbReference type="Proteomes" id="UP000199437"/>
    </source>
</evidence>
<evidence type="ECO:0000313" key="1">
    <source>
        <dbReference type="EMBL" id="SEW26301.1"/>
    </source>
</evidence>
<accession>A0A1I0QGQ3</accession>